<dbReference type="InterPro" id="IPR033479">
    <property type="entry name" value="dCache_1"/>
</dbReference>
<evidence type="ECO:0000256" key="3">
    <source>
        <dbReference type="ARBA" id="ARBA00022481"/>
    </source>
</evidence>
<evidence type="ECO:0000256" key="5">
    <source>
        <dbReference type="ARBA" id="ARBA00022692"/>
    </source>
</evidence>
<dbReference type="EMBL" id="QVTD01000017">
    <property type="protein sequence ID" value="RFU61147.1"/>
    <property type="molecule type" value="Genomic_DNA"/>
</dbReference>
<evidence type="ECO:0000256" key="10">
    <source>
        <dbReference type="PROSITE-ProRule" id="PRU00284"/>
    </source>
</evidence>
<evidence type="ECO:0000256" key="8">
    <source>
        <dbReference type="ARBA" id="ARBA00023224"/>
    </source>
</evidence>
<dbReference type="Gene3D" id="6.10.340.10">
    <property type="match status" value="1"/>
</dbReference>
<keyword evidence="2" id="KW-1003">Cell membrane</keyword>
<comment type="caution">
    <text evidence="14">The sequence shown here is derived from an EMBL/GenBank/DDBJ whole genome shotgun (WGS) entry which is preliminary data.</text>
</comment>
<dbReference type="Pfam" id="PF00015">
    <property type="entry name" value="MCPsignal"/>
    <property type="match status" value="1"/>
</dbReference>
<protein>
    <submittedName>
        <fullName evidence="14">HAMP domain-containing protein</fullName>
    </submittedName>
</protein>
<gene>
    <name evidence="14" type="ORF">D0466_19405</name>
</gene>
<keyword evidence="7 11" id="KW-0472">Membrane</keyword>
<accession>A0A372L8D3</accession>
<comment type="subcellular location">
    <subcellularLocation>
        <location evidence="1">Cell membrane</location>
        <topology evidence="1">Multi-pass membrane protein</topology>
    </subcellularLocation>
</comment>
<evidence type="ECO:0000259" key="12">
    <source>
        <dbReference type="PROSITE" id="PS50111"/>
    </source>
</evidence>
<keyword evidence="3" id="KW-0488">Methylation</keyword>
<evidence type="ECO:0000256" key="9">
    <source>
        <dbReference type="ARBA" id="ARBA00029447"/>
    </source>
</evidence>
<dbReference type="GO" id="GO:0005886">
    <property type="term" value="C:plasma membrane"/>
    <property type="evidence" value="ECO:0007669"/>
    <property type="project" value="UniProtKB-SubCell"/>
</dbReference>
<dbReference type="FunFam" id="1.10.8.500:FF:000002">
    <property type="entry name" value="Methyl-accepting chemotaxis protein"/>
    <property type="match status" value="1"/>
</dbReference>
<dbReference type="CDD" id="cd12914">
    <property type="entry name" value="PDC1_DGC_like"/>
    <property type="match status" value="1"/>
</dbReference>
<dbReference type="Proteomes" id="UP000262939">
    <property type="component" value="Unassembled WGS sequence"/>
</dbReference>
<dbReference type="InterPro" id="IPR029151">
    <property type="entry name" value="Sensor-like_sf"/>
</dbReference>
<dbReference type="InterPro" id="IPR004089">
    <property type="entry name" value="MCPsignal_dom"/>
</dbReference>
<dbReference type="GO" id="GO:0007165">
    <property type="term" value="P:signal transduction"/>
    <property type="evidence" value="ECO:0007669"/>
    <property type="project" value="UniProtKB-KW"/>
</dbReference>
<evidence type="ECO:0000313" key="15">
    <source>
        <dbReference type="Proteomes" id="UP000262939"/>
    </source>
</evidence>
<evidence type="ECO:0000256" key="11">
    <source>
        <dbReference type="SAM" id="Phobius"/>
    </source>
</evidence>
<evidence type="ECO:0000256" key="7">
    <source>
        <dbReference type="ARBA" id="ARBA00023136"/>
    </source>
</evidence>
<dbReference type="CDD" id="cd06225">
    <property type="entry name" value="HAMP"/>
    <property type="match status" value="1"/>
</dbReference>
<dbReference type="Gene3D" id="1.10.287.950">
    <property type="entry name" value="Methyl-accepting chemotaxis protein"/>
    <property type="match status" value="1"/>
</dbReference>
<feature type="domain" description="HAMP" evidence="13">
    <location>
        <begin position="299"/>
        <end position="351"/>
    </location>
</feature>
<dbReference type="GO" id="GO:0006935">
    <property type="term" value="P:chemotaxis"/>
    <property type="evidence" value="ECO:0007669"/>
    <property type="project" value="UniProtKB-KW"/>
</dbReference>
<reference evidence="14 15" key="1">
    <citation type="submission" date="2018-08" db="EMBL/GenBank/DDBJ databases">
        <title>Bacillus chawlae sp. nov., Bacillus glennii sp. nov., and Bacillus saganii sp. nov. Isolated from the Vehicle Assembly Building at Kennedy Space Center where the Viking Spacecraft were Assembled.</title>
        <authorList>
            <person name="Seuylemezian A."/>
            <person name="Vaishampayan P."/>
        </authorList>
    </citation>
    <scope>NUCLEOTIDE SEQUENCE [LARGE SCALE GENOMIC DNA]</scope>
    <source>
        <strain evidence="14 15">V44-8</strain>
    </source>
</reference>
<dbReference type="SUPFAM" id="SSF58104">
    <property type="entry name" value="Methyl-accepting chemotaxis protein (MCP) signaling domain"/>
    <property type="match status" value="1"/>
</dbReference>
<comment type="similarity">
    <text evidence="9">Belongs to the methyl-accepting chemotaxis (MCP) protein family.</text>
</comment>
<feature type="transmembrane region" description="Helical" evidence="11">
    <location>
        <begin position="280"/>
        <end position="298"/>
    </location>
</feature>
<evidence type="ECO:0000256" key="6">
    <source>
        <dbReference type="ARBA" id="ARBA00022989"/>
    </source>
</evidence>
<feature type="transmembrane region" description="Helical" evidence="11">
    <location>
        <begin position="12"/>
        <end position="33"/>
    </location>
</feature>
<keyword evidence="15" id="KW-1185">Reference proteome</keyword>
<dbReference type="SMART" id="SM00304">
    <property type="entry name" value="HAMP"/>
    <property type="match status" value="1"/>
</dbReference>
<dbReference type="FunFam" id="1.10.287.950:FF:000001">
    <property type="entry name" value="Methyl-accepting chemotaxis sensory transducer"/>
    <property type="match status" value="1"/>
</dbReference>
<dbReference type="AlphaFoldDB" id="A0A372L8D3"/>
<dbReference type="Pfam" id="PF00672">
    <property type="entry name" value="HAMP"/>
    <property type="match status" value="1"/>
</dbReference>
<keyword evidence="6 11" id="KW-1133">Transmembrane helix</keyword>
<dbReference type="PROSITE" id="PS50111">
    <property type="entry name" value="CHEMOTAXIS_TRANSDUC_2"/>
    <property type="match status" value="1"/>
</dbReference>
<dbReference type="RefSeq" id="WP_117324181.1">
    <property type="nucleotide sequence ID" value="NZ_QVTD01000017.1"/>
</dbReference>
<name>A0A372L8D3_9BACI</name>
<dbReference type="PANTHER" id="PTHR32089:SF114">
    <property type="entry name" value="METHYL-ACCEPTING CHEMOTAXIS PROTEIN MCPB"/>
    <property type="match status" value="1"/>
</dbReference>
<keyword evidence="8 10" id="KW-0807">Transducer</keyword>
<dbReference type="PROSITE" id="PS50885">
    <property type="entry name" value="HAMP"/>
    <property type="match status" value="1"/>
</dbReference>
<dbReference type="PANTHER" id="PTHR32089">
    <property type="entry name" value="METHYL-ACCEPTING CHEMOTAXIS PROTEIN MCPB"/>
    <property type="match status" value="1"/>
</dbReference>
<sequence length="656" mass="70739">MRKFLNLSIRSRLIISFVLILLIPSLIIGWTSYSTAKRTVEHEITMSALEDVTLLNSVLDRFIEPEIMNIDYLSDEIAKADYTGDNPVLQKGILAPFLSKHPEISTIYVGSKEGMFINAPAKKMPEGYDPRERPWYQEAMKQTGKVVITSPFESKTTGDFVFGVAKVLKDGSGVLAAEVKIETISEIVNKVHVGDEGYAFLADKDKKVIVHPTAKPTEPLEGNFVNKIYQTKTGNFEYTIDNKDKKIVFATNELTGWKVAGTLFNEEITKAAQPIFNKTILVLSIALILGIALGYLIIASITKPLRSLVVASEKIGQGDLTEEIQVQSNDELGQLGNSFNTMTKNLRELIEQIGTNTEQVAASAEELTANAEQTSKATEQIAVTIQEVAAGTDKQMESVEESSIQISSLAQEVQRISDNADSVSLASKDTAEKAAGGERSIKLAVNQMNTINDTFGNLSASIKMLGDRSNEINQIIEVITSIASQTNLLALNAAIEAARAGEHGKGFAVVAEEVRKLAEQSSDSSQQIAQLIVGIQEETSKTIESMEHATSEVNEGIGIVDLAGGAFSQIQASINGMAHEIEQISSAVQKITSGTEQVVHSVMGISQVAELAAAGTQNVSAATQEQLASMEEISASAGALSNMADELHQAIGRFKV</sequence>
<evidence type="ECO:0000259" key="13">
    <source>
        <dbReference type="PROSITE" id="PS50885"/>
    </source>
</evidence>
<evidence type="ECO:0000256" key="4">
    <source>
        <dbReference type="ARBA" id="ARBA00022500"/>
    </source>
</evidence>
<feature type="domain" description="Methyl-accepting transducer" evidence="12">
    <location>
        <begin position="370"/>
        <end position="606"/>
    </location>
</feature>
<evidence type="ECO:0000313" key="14">
    <source>
        <dbReference type="EMBL" id="RFU61147.1"/>
    </source>
</evidence>
<evidence type="ECO:0000256" key="1">
    <source>
        <dbReference type="ARBA" id="ARBA00004651"/>
    </source>
</evidence>
<dbReference type="CDD" id="cd11386">
    <property type="entry name" value="MCP_signal"/>
    <property type="match status" value="1"/>
</dbReference>
<keyword evidence="4" id="KW-0145">Chemotaxis</keyword>
<evidence type="ECO:0000256" key="2">
    <source>
        <dbReference type="ARBA" id="ARBA00022475"/>
    </source>
</evidence>
<organism evidence="14 15">
    <name type="scientific">Peribacillus glennii</name>
    <dbReference type="NCBI Taxonomy" id="2303991"/>
    <lineage>
        <taxon>Bacteria</taxon>
        <taxon>Bacillati</taxon>
        <taxon>Bacillota</taxon>
        <taxon>Bacilli</taxon>
        <taxon>Bacillales</taxon>
        <taxon>Bacillaceae</taxon>
        <taxon>Peribacillus</taxon>
    </lineage>
</organism>
<dbReference type="OrthoDB" id="9760371at2"/>
<dbReference type="InterPro" id="IPR003660">
    <property type="entry name" value="HAMP_dom"/>
</dbReference>
<keyword evidence="5 11" id="KW-0812">Transmembrane</keyword>
<dbReference type="SMART" id="SM00283">
    <property type="entry name" value="MA"/>
    <property type="match status" value="1"/>
</dbReference>
<dbReference type="Gene3D" id="3.30.450.20">
    <property type="entry name" value="PAS domain"/>
    <property type="match status" value="1"/>
</dbReference>
<dbReference type="SUPFAM" id="SSF103190">
    <property type="entry name" value="Sensory domain-like"/>
    <property type="match status" value="1"/>
</dbReference>
<dbReference type="Pfam" id="PF02743">
    <property type="entry name" value="dCache_1"/>
    <property type="match status" value="1"/>
</dbReference>
<proteinExistence type="inferred from homology"/>
<dbReference type="CDD" id="cd12912">
    <property type="entry name" value="PDC2_MCP_like"/>
    <property type="match status" value="1"/>
</dbReference>